<gene>
    <name evidence="3" type="ORF">E1292_03275</name>
</gene>
<feature type="region of interest" description="Disordered" evidence="1">
    <location>
        <begin position="203"/>
        <end position="222"/>
    </location>
</feature>
<accession>A0A4R4WA64</accession>
<reference evidence="3 4" key="1">
    <citation type="submission" date="2019-03" db="EMBL/GenBank/DDBJ databases">
        <title>Draft genome sequences of novel Actinobacteria.</title>
        <authorList>
            <person name="Sahin N."/>
            <person name="Ay H."/>
            <person name="Saygin H."/>
        </authorList>
    </citation>
    <scope>NUCLEOTIDE SEQUENCE [LARGE SCALE GENOMIC DNA]</scope>
    <source>
        <strain evidence="3 4">KC310</strain>
    </source>
</reference>
<evidence type="ECO:0000259" key="2">
    <source>
        <dbReference type="Pfam" id="PF07978"/>
    </source>
</evidence>
<dbReference type="InterPro" id="IPR012577">
    <property type="entry name" value="NIPSNAP"/>
</dbReference>
<dbReference type="Gene3D" id="3.30.70.100">
    <property type="match status" value="1"/>
</dbReference>
<dbReference type="AlphaFoldDB" id="A0A4R4WA64"/>
<feature type="compositionally biased region" description="Low complexity" evidence="1">
    <location>
        <begin position="29"/>
        <end position="39"/>
    </location>
</feature>
<dbReference type="SUPFAM" id="SSF54909">
    <property type="entry name" value="Dimeric alpha+beta barrel"/>
    <property type="match status" value="1"/>
</dbReference>
<dbReference type="Pfam" id="PF07978">
    <property type="entry name" value="NIPSNAP"/>
    <property type="match status" value="1"/>
</dbReference>
<feature type="domain" description="NIPSNAP" evidence="2">
    <location>
        <begin position="110"/>
        <end position="206"/>
    </location>
</feature>
<dbReference type="Proteomes" id="UP000295258">
    <property type="component" value="Unassembled WGS sequence"/>
</dbReference>
<sequence length="349" mass="38404">MPGKPSQWPLKPMSTNYRPAAPGPDGAMPRSGCPRPSGSRRCMQELDGRGVGETDCRTCCRPLAPVDVEDVHALYVVPARGRAIGLTGGRRLGEGVTIMVTLSFADCPVVELRRYTLRLGQRSRLLAVFERHLIEPQEDAGMSLGGTFTDEDDPDTFTWLRGFADHDARLRALEAFYGGPIWEQYRDRANATMVDSDDVLLLRPTQPPHGPSAAVPRGEVDDRPRTERAILMTCGLDADAGESWCASAGTRALEDVLGVRVAAWRTDPTPNPFLRLPVRDERAFVWLAVFPDAGTRDEAMTRLDASDTDELDRRTSWRRVFRLAPTARSAHPAVVPSIDAGHPPQATTR</sequence>
<name>A0A4R4WA64_9ACTN</name>
<proteinExistence type="predicted"/>
<comment type="caution">
    <text evidence="3">The sequence shown here is derived from an EMBL/GenBank/DDBJ whole genome shotgun (WGS) entry which is preliminary data.</text>
</comment>
<evidence type="ECO:0000313" key="4">
    <source>
        <dbReference type="Proteomes" id="UP000295258"/>
    </source>
</evidence>
<dbReference type="InterPro" id="IPR011008">
    <property type="entry name" value="Dimeric_a/b-barrel"/>
</dbReference>
<dbReference type="EMBL" id="SMKO01000004">
    <property type="protein sequence ID" value="TDD12145.1"/>
    <property type="molecule type" value="Genomic_DNA"/>
</dbReference>
<feature type="region of interest" description="Disordered" evidence="1">
    <location>
        <begin position="1"/>
        <end position="39"/>
    </location>
</feature>
<protein>
    <submittedName>
        <fullName evidence="3">NIPSNAP family protein</fullName>
    </submittedName>
</protein>
<evidence type="ECO:0000256" key="1">
    <source>
        <dbReference type="SAM" id="MobiDB-lite"/>
    </source>
</evidence>
<organism evidence="3 4">
    <name type="scientific">Nonomuraea deserti</name>
    <dbReference type="NCBI Taxonomy" id="1848322"/>
    <lineage>
        <taxon>Bacteria</taxon>
        <taxon>Bacillati</taxon>
        <taxon>Actinomycetota</taxon>
        <taxon>Actinomycetes</taxon>
        <taxon>Streptosporangiales</taxon>
        <taxon>Streptosporangiaceae</taxon>
        <taxon>Nonomuraea</taxon>
    </lineage>
</organism>
<keyword evidence="4" id="KW-1185">Reference proteome</keyword>
<evidence type="ECO:0000313" key="3">
    <source>
        <dbReference type="EMBL" id="TDD12145.1"/>
    </source>
</evidence>